<protein>
    <submittedName>
        <fullName evidence="3">Ureidoglycolate dehydrogenase</fullName>
        <ecNumber evidence="3">1.1.1.154</ecNumber>
    </submittedName>
</protein>
<reference evidence="3 4" key="1">
    <citation type="submission" date="2018-12" db="EMBL/GenBank/DDBJ databases">
        <authorList>
            <consortium name="Pathogen Informatics"/>
        </authorList>
    </citation>
    <scope>NUCLEOTIDE SEQUENCE [LARGE SCALE GENOMIC DNA]</scope>
    <source>
        <strain evidence="3 4">NCTC13193</strain>
    </source>
</reference>
<evidence type="ECO:0000256" key="2">
    <source>
        <dbReference type="ARBA" id="ARBA00023002"/>
    </source>
</evidence>
<dbReference type="InterPro" id="IPR043143">
    <property type="entry name" value="Mal/L-sulf/L-lact_DH-like_NADP"/>
</dbReference>
<dbReference type="InterPro" id="IPR003767">
    <property type="entry name" value="Malate/L-lactate_DH-like"/>
</dbReference>
<dbReference type="Proteomes" id="UP000270487">
    <property type="component" value="Chromosome"/>
</dbReference>
<dbReference type="Gene3D" id="1.10.1530.10">
    <property type="match status" value="1"/>
</dbReference>
<dbReference type="Pfam" id="PF02615">
    <property type="entry name" value="Ldh_2"/>
    <property type="match status" value="1"/>
</dbReference>
<dbReference type="PANTHER" id="PTHR11091">
    <property type="entry name" value="OXIDOREDUCTASE-RELATED"/>
    <property type="match status" value="1"/>
</dbReference>
<accession>A0A3S4X3I1</accession>
<name>A0A3S4X3I1_SERFO</name>
<dbReference type="Gene3D" id="3.30.1370.60">
    <property type="entry name" value="Hypothetical oxidoreductase yiak, domain 2"/>
    <property type="match status" value="1"/>
</dbReference>
<comment type="similarity">
    <text evidence="1">Belongs to the LDH2/MDH2 oxidoreductase family.</text>
</comment>
<dbReference type="PANTHER" id="PTHR11091:SF0">
    <property type="entry name" value="MALATE DEHYDROGENASE"/>
    <property type="match status" value="1"/>
</dbReference>
<evidence type="ECO:0000313" key="4">
    <source>
        <dbReference type="Proteomes" id="UP000270487"/>
    </source>
</evidence>
<dbReference type="InterPro" id="IPR036111">
    <property type="entry name" value="Mal/L-sulfo/L-lacto_DH-like_sf"/>
</dbReference>
<evidence type="ECO:0000256" key="1">
    <source>
        <dbReference type="ARBA" id="ARBA00006056"/>
    </source>
</evidence>
<proteinExistence type="inferred from homology"/>
<dbReference type="EMBL" id="LR134492">
    <property type="protein sequence ID" value="VEI70275.1"/>
    <property type="molecule type" value="Genomic_DNA"/>
</dbReference>
<evidence type="ECO:0000313" key="3">
    <source>
        <dbReference type="EMBL" id="VEI70275.1"/>
    </source>
</evidence>
<dbReference type="SUPFAM" id="SSF89733">
    <property type="entry name" value="L-sulfolactate dehydrogenase-like"/>
    <property type="match status" value="1"/>
</dbReference>
<gene>
    <name evidence="3" type="primary">allD_2</name>
    <name evidence="3" type="ORF">NCTC13193_02945</name>
</gene>
<organism evidence="3 4">
    <name type="scientific">Serratia fonticola</name>
    <dbReference type="NCBI Taxonomy" id="47917"/>
    <lineage>
        <taxon>Bacteria</taxon>
        <taxon>Pseudomonadati</taxon>
        <taxon>Pseudomonadota</taxon>
        <taxon>Gammaproteobacteria</taxon>
        <taxon>Enterobacterales</taxon>
        <taxon>Yersiniaceae</taxon>
        <taxon>Serratia</taxon>
    </lineage>
</organism>
<sequence length="344" mass="36827">MLKEETTMTNTVNLTLPEAYQLAYRALHSNGFSARHADAVAKNVAAGERDGCHSHGLYRVLGCVRSLHASKVMADAEPTFTDSAPAILRVDAHGAFSLVAYQAALPAFIAKVRHCGIAALAINHCVHFSALWADIEPLIEQGLVALACTPSHAWVTPAGGSQPLFGTNPIAFGWPRQGQAPFVFDMATSAAARGEIELHRRANKPLPEGWGIDRQGKPSTDAASVLQGAMLTFGGHKGSALAAMVELIAGPLIGDMTSKESLAYDQSTGSSPYGGELIIAMDPERFLGAEKEEHFARAEGLFNDMAEQGARIPGERRFRARQHSEQFGVTLPLTLYKEIVALCL</sequence>
<dbReference type="InterPro" id="IPR043144">
    <property type="entry name" value="Mal/L-sulf/L-lact_DH-like_ah"/>
</dbReference>
<dbReference type="AlphaFoldDB" id="A0A3S4X3I1"/>
<keyword evidence="2 3" id="KW-0560">Oxidoreductase</keyword>
<dbReference type="EC" id="1.1.1.154" evidence="3"/>
<dbReference type="GO" id="GO:0009040">
    <property type="term" value="F:ureidoglycolate dehydrogenase activity"/>
    <property type="evidence" value="ECO:0007669"/>
    <property type="project" value="UniProtKB-EC"/>
</dbReference>